<dbReference type="PANTHER" id="PTHR43052:SF1">
    <property type="entry name" value="TRNA-5-TAURINOMETHYLURIDINE 2-SULFURTRANSFERASE"/>
    <property type="match status" value="1"/>
</dbReference>
<evidence type="ECO:0000256" key="8">
    <source>
        <dbReference type="ARBA" id="ARBA00051542"/>
    </source>
</evidence>
<dbReference type="InterPro" id="IPR004506">
    <property type="entry name" value="MnmA-like"/>
</dbReference>
<comment type="subcellular location">
    <subcellularLocation>
        <location evidence="9">Cytoplasm</location>
    </subcellularLocation>
</comment>
<feature type="domain" description="tRNA-specific 2-thiouridylase MnmA-like C-terminal" evidence="10">
    <location>
        <begin position="277"/>
        <end position="349"/>
    </location>
</feature>
<keyword evidence="6 9" id="KW-0694">RNA-binding</keyword>
<dbReference type="AlphaFoldDB" id="A0A5C1QSW9"/>
<dbReference type="FunFam" id="2.30.30.280:FF:000001">
    <property type="entry name" value="tRNA-specific 2-thiouridylase MnmA"/>
    <property type="match status" value="1"/>
</dbReference>
<feature type="site" description="Interaction with tRNA" evidence="9">
    <location>
        <position position="333"/>
    </location>
</feature>
<dbReference type="InterPro" id="IPR023382">
    <property type="entry name" value="MnmA-like_central_sf"/>
</dbReference>
<comment type="function">
    <text evidence="9">Catalyzes the 2-thiolation of uridine at the wobble position (U34) of tRNA, leading to the formation of s(2)U34.</text>
</comment>
<feature type="binding site" evidence="9">
    <location>
        <position position="33"/>
    </location>
    <ligand>
        <name>ATP</name>
        <dbReference type="ChEBI" id="CHEBI:30616"/>
    </ligand>
</feature>
<feature type="active site" description="Nucleophile" evidence="9">
    <location>
        <position position="100"/>
    </location>
</feature>
<dbReference type="Gene3D" id="3.40.50.620">
    <property type="entry name" value="HUPs"/>
    <property type="match status" value="1"/>
</dbReference>
<feature type="binding site" evidence="9">
    <location>
        <begin position="6"/>
        <end position="13"/>
    </location>
    <ligand>
        <name>ATP</name>
        <dbReference type="ChEBI" id="CHEBI:30616"/>
    </ligand>
</feature>
<keyword evidence="1 9" id="KW-0820">tRNA-binding</keyword>
<dbReference type="InterPro" id="IPR051305">
    <property type="entry name" value="tRNA_2-thiouridylase_MnmA"/>
</dbReference>
<dbReference type="HAMAP" id="MF_00144">
    <property type="entry name" value="tRNA_thiouridyl_MnmA"/>
    <property type="match status" value="1"/>
</dbReference>
<dbReference type="OrthoDB" id="9800696at2"/>
<evidence type="ECO:0000313" key="12">
    <source>
        <dbReference type="EMBL" id="QEN09112.1"/>
    </source>
</evidence>
<dbReference type="EMBL" id="CP036150">
    <property type="protein sequence ID" value="QEN09112.1"/>
    <property type="molecule type" value="Genomic_DNA"/>
</dbReference>
<protein>
    <recommendedName>
        <fullName evidence="9">tRNA-specific 2-thiouridylase MnmA</fullName>
        <ecNumber evidence="9">2.8.1.13</ecNumber>
    </recommendedName>
</protein>
<dbReference type="InterPro" id="IPR046885">
    <property type="entry name" value="MnmA-like_C"/>
</dbReference>
<dbReference type="CDD" id="cd01998">
    <property type="entry name" value="MnmA_TRMU-like"/>
    <property type="match status" value="1"/>
</dbReference>
<comment type="similarity">
    <text evidence="9">Belongs to the MnmA/TRMU family.</text>
</comment>
<dbReference type="Pfam" id="PF20259">
    <property type="entry name" value="tRNA_Me_trans_M"/>
    <property type="match status" value="1"/>
</dbReference>
<organism evidence="12 13">
    <name type="scientific">Oceanispirochaeta crateris</name>
    <dbReference type="NCBI Taxonomy" id="2518645"/>
    <lineage>
        <taxon>Bacteria</taxon>
        <taxon>Pseudomonadati</taxon>
        <taxon>Spirochaetota</taxon>
        <taxon>Spirochaetia</taxon>
        <taxon>Spirochaetales</taxon>
        <taxon>Spirochaetaceae</taxon>
        <taxon>Oceanispirochaeta</taxon>
    </lineage>
</organism>
<dbReference type="GO" id="GO:0006400">
    <property type="term" value="P:tRNA modification"/>
    <property type="evidence" value="ECO:0007669"/>
    <property type="project" value="UniProtKB-UniRule"/>
</dbReference>
<feature type="domain" description="tRNA-specific 2-thiouridylase MnmA-like central" evidence="11">
    <location>
        <begin position="204"/>
        <end position="265"/>
    </location>
</feature>
<dbReference type="SUPFAM" id="SSF52402">
    <property type="entry name" value="Adenine nucleotide alpha hydrolases-like"/>
    <property type="match status" value="1"/>
</dbReference>
<dbReference type="Gene3D" id="2.40.30.10">
    <property type="entry name" value="Translation factors"/>
    <property type="match status" value="1"/>
</dbReference>
<keyword evidence="12" id="KW-0489">Methyltransferase</keyword>
<gene>
    <name evidence="9 12" type="primary">mnmA</name>
    <name evidence="12" type="ORF">EXM22_14405</name>
</gene>
<sequence>MKIAVLLSGGVDSSVALYRLLEEGYTDITAYYLKIWLEDELSFMGTCPWEEDLEYARAVCEAKSIPLKILPLQQEYYDRVVSYTISELKKGRTPSPDIFCNQRVKFGAFYDKVNEQYDKVATGHYGVVEEIEGLTWLRRSPDPVKDQSYFLSHLSQQQIGKIIFPIGSFMKEEVRALAQKYDLPNKDRKDSQGICFLGKIKYSDFVKHYLGEQDGEIRELESGEVLGHHKGFWFHTIGQRQGLGLSNGPWYVTSKDLEKNIIYVSSSKNVLEQNRTVFTVCEPNWISRKPSGDKLTLKLRHGPRLHDCRIKWLDSDRLEVTLDEGDRGIAPGQFAVFYEDDYCLGGARIE</sequence>
<dbReference type="RefSeq" id="WP_149487188.1">
    <property type="nucleotide sequence ID" value="NZ_CP036150.1"/>
</dbReference>
<evidence type="ECO:0000256" key="9">
    <source>
        <dbReference type="HAMAP-Rule" id="MF_00144"/>
    </source>
</evidence>
<feature type="binding site" evidence="9">
    <location>
        <position position="123"/>
    </location>
    <ligand>
        <name>ATP</name>
        <dbReference type="ChEBI" id="CHEBI:30616"/>
    </ligand>
</feature>
<accession>A0A5C1QSW9</accession>
<dbReference type="Gene3D" id="2.30.30.280">
    <property type="entry name" value="Adenine nucleotide alpha hydrolases-like domains"/>
    <property type="match status" value="1"/>
</dbReference>
<keyword evidence="3 9" id="KW-0819">tRNA processing</keyword>
<evidence type="ECO:0000259" key="10">
    <source>
        <dbReference type="Pfam" id="PF20258"/>
    </source>
</evidence>
<dbReference type="GO" id="GO:0005524">
    <property type="term" value="F:ATP binding"/>
    <property type="evidence" value="ECO:0007669"/>
    <property type="project" value="UniProtKB-KW"/>
</dbReference>
<dbReference type="InterPro" id="IPR014729">
    <property type="entry name" value="Rossmann-like_a/b/a_fold"/>
</dbReference>
<comment type="catalytic activity">
    <reaction evidence="8 9">
        <text>S-sulfanyl-L-cysteinyl-[protein] + uridine(34) in tRNA + AH2 + ATP = 2-thiouridine(34) in tRNA + L-cysteinyl-[protein] + A + AMP + diphosphate + H(+)</text>
        <dbReference type="Rhea" id="RHEA:47032"/>
        <dbReference type="Rhea" id="RHEA-COMP:10131"/>
        <dbReference type="Rhea" id="RHEA-COMP:11726"/>
        <dbReference type="Rhea" id="RHEA-COMP:11727"/>
        <dbReference type="Rhea" id="RHEA-COMP:11728"/>
        <dbReference type="ChEBI" id="CHEBI:13193"/>
        <dbReference type="ChEBI" id="CHEBI:15378"/>
        <dbReference type="ChEBI" id="CHEBI:17499"/>
        <dbReference type="ChEBI" id="CHEBI:29950"/>
        <dbReference type="ChEBI" id="CHEBI:30616"/>
        <dbReference type="ChEBI" id="CHEBI:33019"/>
        <dbReference type="ChEBI" id="CHEBI:61963"/>
        <dbReference type="ChEBI" id="CHEBI:65315"/>
        <dbReference type="ChEBI" id="CHEBI:87170"/>
        <dbReference type="ChEBI" id="CHEBI:456215"/>
        <dbReference type="EC" id="2.8.1.13"/>
    </reaction>
</comment>
<proteinExistence type="inferred from homology"/>
<keyword evidence="4 9" id="KW-0547">Nucleotide-binding</keyword>
<keyword evidence="9" id="KW-0963">Cytoplasm</keyword>
<keyword evidence="13" id="KW-1185">Reference proteome</keyword>
<dbReference type="InterPro" id="IPR046884">
    <property type="entry name" value="MnmA-like_central"/>
</dbReference>
<dbReference type="GO" id="GO:0032259">
    <property type="term" value="P:methylation"/>
    <property type="evidence" value="ECO:0007669"/>
    <property type="project" value="UniProtKB-KW"/>
</dbReference>
<evidence type="ECO:0000256" key="7">
    <source>
        <dbReference type="ARBA" id="ARBA00023157"/>
    </source>
</evidence>
<comment type="caution">
    <text evidence="9">Lacks conserved residue(s) required for the propagation of feature annotation.</text>
</comment>
<feature type="active site" description="Cysteine persulfide intermediate" evidence="9">
    <location>
        <position position="195"/>
    </location>
</feature>
<dbReference type="GO" id="GO:0000049">
    <property type="term" value="F:tRNA binding"/>
    <property type="evidence" value="ECO:0007669"/>
    <property type="project" value="UniProtKB-KW"/>
</dbReference>
<dbReference type="GO" id="GO:0005737">
    <property type="term" value="C:cytoplasm"/>
    <property type="evidence" value="ECO:0007669"/>
    <property type="project" value="UniProtKB-SubCell"/>
</dbReference>
<dbReference type="Pfam" id="PF03054">
    <property type="entry name" value="tRNA_Me_trans"/>
    <property type="match status" value="1"/>
</dbReference>
<evidence type="ECO:0000256" key="5">
    <source>
        <dbReference type="ARBA" id="ARBA00022840"/>
    </source>
</evidence>
<name>A0A5C1QSW9_9SPIO</name>
<dbReference type="NCBIfam" id="TIGR00420">
    <property type="entry name" value="trmU"/>
    <property type="match status" value="1"/>
</dbReference>
<dbReference type="PANTHER" id="PTHR43052">
    <property type="match status" value="1"/>
</dbReference>
<feature type="region of interest" description="Interaction with tRNA" evidence="9">
    <location>
        <begin position="145"/>
        <end position="147"/>
    </location>
</feature>
<evidence type="ECO:0000256" key="6">
    <source>
        <dbReference type="ARBA" id="ARBA00022884"/>
    </source>
</evidence>
<dbReference type="Proteomes" id="UP000324209">
    <property type="component" value="Chromosome"/>
</dbReference>
<dbReference type="KEGG" id="ock:EXM22_14405"/>
<reference evidence="12 13" key="1">
    <citation type="submission" date="2019-02" db="EMBL/GenBank/DDBJ databases">
        <title>Complete Genome Sequence and Methylome Analysis of free living Spirochaetas.</title>
        <authorList>
            <person name="Fomenkov A."/>
            <person name="Dubinina G."/>
            <person name="Leshcheva N."/>
            <person name="Mikheeva N."/>
            <person name="Grabovich M."/>
            <person name="Vincze T."/>
            <person name="Roberts R.J."/>
        </authorList>
    </citation>
    <scope>NUCLEOTIDE SEQUENCE [LARGE SCALE GENOMIC DNA]</scope>
    <source>
        <strain evidence="12 13">K2</strain>
    </source>
</reference>
<dbReference type="Pfam" id="PF20258">
    <property type="entry name" value="tRNA_Me_trans_C"/>
    <property type="match status" value="1"/>
</dbReference>
<keyword evidence="5 9" id="KW-0067">ATP-binding</keyword>
<evidence type="ECO:0000256" key="4">
    <source>
        <dbReference type="ARBA" id="ARBA00022741"/>
    </source>
</evidence>
<evidence type="ECO:0000259" key="11">
    <source>
        <dbReference type="Pfam" id="PF20259"/>
    </source>
</evidence>
<keyword evidence="7" id="KW-1015">Disulfide bond</keyword>
<evidence type="ECO:0000256" key="3">
    <source>
        <dbReference type="ARBA" id="ARBA00022694"/>
    </source>
</evidence>
<evidence type="ECO:0000256" key="2">
    <source>
        <dbReference type="ARBA" id="ARBA00022679"/>
    </source>
</evidence>
<feature type="site" description="Interaction with tRNA" evidence="9">
    <location>
        <position position="124"/>
    </location>
</feature>
<keyword evidence="2 9" id="KW-0808">Transferase</keyword>
<dbReference type="NCBIfam" id="NF001138">
    <property type="entry name" value="PRK00143.1"/>
    <property type="match status" value="1"/>
</dbReference>
<dbReference type="EC" id="2.8.1.13" evidence="9"/>
<evidence type="ECO:0000256" key="1">
    <source>
        <dbReference type="ARBA" id="ARBA00022555"/>
    </source>
</evidence>
<dbReference type="GO" id="GO:0008168">
    <property type="term" value="F:methyltransferase activity"/>
    <property type="evidence" value="ECO:0007669"/>
    <property type="project" value="UniProtKB-KW"/>
</dbReference>
<evidence type="ECO:0000313" key="13">
    <source>
        <dbReference type="Proteomes" id="UP000324209"/>
    </source>
</evidence>
<dbReference type="GO" id="GO:0103016">
    <property type="term" value="F:tRNA-uridine 2-sulfurtransferase activity"/>
    <property type="evidence" value="ECO:0007669"/>
    <property type="project" value="UniProtKB-EC"/>
</dbReference>